<dbReference type="GO" id="GO:1990269">
    <property type="term" value="F:RNA polymerase II C-terminal domain phosphoserine binding"/>
    <property type="evidence" value="ECO:0007669"/>
    <property type="project" value="TreeGrafter"/>
</dbReference>
<comment type="subcellular location">
    <subcellularLocation>
        <location evidence="1">Nucleus</location>
        <location evidence="1">Nucleoplasm</location>
    </subcellularLocation>
</comment>
<dbReference type="EMBL" id="MRZV01000064">
    <property type="protein sequence ID" value="PIK60168.1"/>
    <property type="molecule type" value="Genomic_DNA"/>
</dbReference>
<sequence>MRGKEKWGEGKMRGVHGGITRILSSDSASSASSDASDDERILSSDSASSPSSDASEDEREDEKAIEYVDTKEQLSKIRLSRHKFEKWVHAPFLDKTVRGCYVRIGIGTNQGRPVYRVAEITEVVETGKIYPLGTTRTNKGLKLRYAAQERMFRLEFVSNQDITETEFQKWKSDMVVGGFTLPTLDEIKSKADDIRSAMGYQFKDADIAEMVASKDKFRRNPRNYAIKKTELFKRKEKALQEGDQELVRTISQELQDLEEKAEELDKIRNSAINSITYINQRNRMRNIKDTEQALVLQMAEEKKDDPFTRRNCRPTLVTRVKDHNKNPLLPGPAQPAVQAINKRENDKKDATDSFKMDDEDEEDIVTTLSHQAVPAKIGERKVSADLYSAHNFDIKIDLDVPLGDARADSDSVQSAKPSIPRRSLNLNEYKKKRGLI</sequence>
<dbReference type="SUPFAM" id="SSF159042">
    <property type="entry name" value="Plus3-like"/>
    <property type="match status" value="1"/>
</dbReference>
<evidence type="ECO:0000256" key="8">
    <source>
        <dbReference type="SAM" id="Coils"/>
    </source>
</evidence>
<evidence type="ECO:0000256" key="2">
    <source>
        <dbReference type="ARBA" id="ARBA00022553"/>
    </source>
</evidence>
<dbReference type="AlphaFoldDB" id="A0A2G8LIT3"/>
<evidence type="ECO:0000256" key="7">
    <source>
        <dbReference type="ARBA" id="ARBA00023242"/>
    </source>
</evidence>
<dbReference type="SMART" id="SM00719">
    <property type="entry name" value="Plus3"/>
    <property type="match status" value="1"/>
</dbReference>
<keyword evidence="3" id="KW-0805">Transcription regulation</keyword>
<feature type="domain" description="Plus3" evidence="10">
    <location>
        <begin position="68"/>
        <end position="199"/>
    </location>
</feature>
<keyword evidence="2" id="KW-0597">Phosphoprotein</keyword>
<dbReference type="OrthoDB" id="166375at2759"/>
<dbReference type="Proteomes" id="UP000230750">
    <property type="component" value="Unassembled WGS sequence"/>
</dbReference>
<evidence type="ECO:0000256" key="3">
    <source>
        <dbReference type="ARBA" id="ARBA00023015"/>
    </source>
</evidence>
<keyword evidence="12" id="KW-1185">Reference proteome</keyword>
<dbReference type="InterPro" id="IPR004343">
    <property type="entry name" value="Plus-3_dom"/>
</dbReference>
<dbReference type="FunFam" id="3.90.70.200:FF:000001">
    <property type="entry name" value="RNA polymerase-associated protein RTF1 homolog"/>
    <property type="match status" value="1"/>
</dbReference>
<dbReference type="Pfam" id="PF03126">
    <property type="entry name" value="Plus-3"/>
    <property type="match status" value="1"/>
</dbReference>
<proteinExistence type="predicted"/>
<dbReference type="PANTHER" id="PTHR13115:SF8">
    <property type="entry name" value="RNA POLYMERASE-ASSOCIATED PROTEIN RTF1 HOMOLOG"/>
    <property type="match status" value="1"/>
</dbReference>
<evidence type="ECO:0000256" key="1">
    <source>
        <dbReference type="ARBA" id="ARBA00004642"/>
    </source>
</evidence>
<feature type="compositionally biased region" description="Low complexity" evidence="9">
    <location>
        <begin position="43"/>
        <end position="53"/>
    </location>
</feature>
<evidence type="ECO:0000259" key="10">
    <source>
        <dbReference type="PROSITE" id="PS51360"/>
    </source>
</evidence>
<dbReference type="GO" id="GO:0003677">
    <property type="term" value="F:DNA binding"/>
    <property type="evidence" value="ECO:0007669"/>
    <property type="project" value="InterPro"/>
</dbReference>
<comment type="caution">
    <text evidence="11">The sequence shown here is derived from an EMBL/GenBank/DDBJ whole genome shotgun (WGS) entry which is preliminary data.</text>
</comment>
<protein>
    <submittedName>
        <fullName evidence="11">Putative RNA polymerase-associated protein RTF1-like</fullName>
    </submittedName>
</protein>
<dbReference type="PROSITE" id="PS51360">
    <property type="entry name" value="PLUS3"/>
    <property type="match status" value="1"/>
</dbReference>
<reference evidence="11 12" key="1">
    <citation type="journal article" date="2017" name="PLoS Biol.">
        <title>The sea cucumber genome provides insights into morphological evolution and visceral regeneration.</title>
        <authorList>
            <person name="Zhang X."/>
            <person name="Sun L."/>
            <person name="Yuan J."/>
            <person name="Sun Y."/>
            <person name="Gao Y."/>
            <person name="Zhang L."/>
            <person name="Li S."/>
            <person name="Dai H."/>
            <person name="Hamel J.F."/>
            <person name="Liu C."/>
            <person name="Yu Y."/>
            <person name="Liu S."/>
            <person name="Lin W."/>
            <person name="Guo K."/>
            <person name="Jin S."/>
            <person name="Xu P."/>
            <person name="Storey K.B."/>
            <person name="Huan P."/>
            <person name="Zhang T."/>
            <person name="Zhou Y."/>
            <person name="Zhang J."/>
            <person name="Lin C."/>
            <person name="Li X."/>
            <person name="Xing L."/>
            <person name="Huo D."/>
            <person name="Sun M."/>
            <person name="Wang L."/>
            <person name="Mercier A."/>
            <person name="Li F."/>
            <person name="Yang H."/>
            <person name="Xiang J."/>
        </authorList>
    </citation>
    <scope>NUCLEOTIDE SEQUENCE [LARGE SCALE GENOMIC DNA]</scope>
    <source>
        <strain evidence="11">Shaxun</strain>
        <tissue evidence="11">Muscle</tissue>
    </source>
</reference>
<dbReference type="PANTHER" id="PTHR13115">
    <property type="entry name" value="RNA POLYMERASE-ASSOCIATED PROTEIN RTF1 HOMOLOG"/>
    <property type="match status" value="1"/>
</dbReference>
<keyword evidence="6" id="KW-0804">Transcription</keyword>
<dbReference type="GO" id="GO:0016593">
    <property type="term" value="C:Cdc73/Paf1 complex"/>
    <property type="evidence" value="ECO:0007669"/>
    <property type="project" value="TreeGrafter"/>
</dbReference>
<keyword evidence="5" id="KW-0010">Activator</keyword>
<dbReference type="STRING" id="307972.A0A2G8LIT3"/>
<evidence type="ECO:0000313" key="11">
    <source>
        <dbReference type="EMBL" id="PIK60168.1"/>
    </source>
</evidence>
<feature type="coiled-coil region" evidence="8">
    <location>
        <begin position="240"/>
        <end position="274"/>
    </location>
</feature>
<evidence type="ECO:0000256" key="6">
    <source>
        <dbReference type="ARBA" id="ARBA00023163"/>
    </source>
</evidence>
<name>A0A2G8LIT3_STIJA</name>
<evidence type="ECO:0000313" key="12">
    <source>
        <dbReference type="Proteomes" id="UP000230750"/>
    </source>
</evidence>
<gene>
    <name evidence="11" type="ORF">BSL78_02889</name>
</gene>
<feature type="region of interest" description="Disordered" evidence="9">
    <location>
        <begin position="18"/>
        <end position="63"/>
    </location>
</feature>
<keyword evidence="7" id="KW-0539">Nucleus</keyword>
<keyword evidence="4 8" id="KW-0175">Coiled coil</keyword>
<evidence type="ECO:0000256" key="9">
    <source>
        <dbReference type="SAM" id="MobiDB-lite"/>
    </source>
</evidence>
<dbReference type="InterPro" id="IPR036128">
    <property type="entry name" value="Plus3-like_sf"/>
</dbReference>
<accession>A0A2G8LIT3</accession>
<dbReference type="Gene3D" id="3.90.70.200">
    <property type="entry name" value="Plus-3 domain"/>
    <property type="match status" value="1"/>
</dbReference>
<feature type="compositionally biased region" description="Low complexity" evidence="9">
    <location>
        <begin position="24"/>
        <end position="34"/>
    </location>
</feature>
<evidence type="ECO:0000256" key="5">
    <source>
        <dbReference type="ARBA" id="ARBA00023159"/>
    </source>
</evidence>
<evidence type="ECO:0000256" key="4">
    <source>
        <dbReference type="ARBA" id="ARBA00023054"/>
    </source>
</evidence>
<organism evidence="11 12">
    <name type="scientific">Stichopus japonicus</name>
    <name type="common">Sea cucumber</name>
    <dbReference type="NCBI Taxonomy" id="307972"/>
    <lineage>
        <taxon>Eukaryota</taxon>
        <taxon>Metazoa</taxon>
        <taxon>Echinodermata</taxon>
        <taxon>Eleutherozoa</taxon>
        <taxon>Echinozoa</taxon>
        <taxon>Holothuroidea</taxon>
        <taxon>Aspidochirotacea</taxon>
        <taxon>Aspidochirotida</taxon>
        <taxon>Stichopodidae</taxon>
        <taxon>Apostichopus</taxon>
    </lineage>
</organism>